<evidence type="ECO:0000256" key="3">
    <source>
        <dbReference type="SAM" id="MobiDB-lite"/>
    </source>
</evidence>
<dbReference type="PRINTS" id="PR00449">
    <property type="entry name" value="RASTRNSFRMNG"/>
</dbReference>
<organism evidence="4 5">
    <name type="scientific">Folsomia candida</name>
    <name type="common">Springtail</name>
    <dbReference type="NCBI Taxonomy" id="158441"/>
    <lineage>
        <taxon>Eukaryota</taxon>
        <taxon>Metazoa</taxon>
        <taxon>Ecdysozoa</taxon>
        <taxon>Arthropoda</taxon>
        <taxon>Hexapoda</taxon>
        <taxon>Collembola</taxon>
        <taxon>Entomobryomorpha</taxon>
        <taxon>Isotomoidea</taxon>
        <taxon>Isotomidae</taxon>
        <taxon>Proisotominae</taxon>
        <taxon>Folsomia</taxon>
    </lineage>
</organism>
<dbReference type="NCBIfam" id="TIGR00231">
    <property type="entry name" value="small_GTP"/>
    <property type="match status" value="1"/>
</dbReference>
<dbReference type="Proteomes" id="UP000198287">
    <property type="component" value="Unassembled WGS sequence"/>
</dbReference>
<dbReference type="SMART" id="SM00173">
    <property type="entry name" value="RAS"/>
    <property type="match status" value="1"/>
</dbReference>
<dbReference type="InterPro" id="IPR051641">
    <property type="entry name" value="RGK_GTP-binding_reg"/>
</dbReference>
<dbReference type="GO" id="GO:0005525">
    <property type="term" value="F:GTP binding"/>
    <property type="evidence" value="ECO:0007669"/>
    <property type="project" value="InterPro"/>
</dbReference>
<dbReference type="EMBL" id="LNIX01000001">
    <property type="protein sequence ID" value="OXA63578.1"/>
    <property type="molecule type" value="Genomic_DNA"/>
</dbReference>
<keyword evidence="5" id="KW-1185">Reference proteome</keyword>
<feature type="compositionally biased region" description="Gly residues" evidence="3">
    <location>
        <begin position="750"/>
        <end position="773"/>
    </location>
</feature>
<dbReference type="Gene3D" id="3.40.50.300">
    <property type="entry name" value="P-loop containing nucleotide triphosphate hydrolases"/>
    <property type="match status" value="1"/>
</dbReference>
<name>A0A226F297_FOLCA</name>
<feature type="region of interest" description="Disordered" evidence="3">
    <location>
        <begin position="716"/>
        <end position="852"/>
    </location>
</feature>
<dbReference type="SUPFAM" id="SSF52540">
    <property type="entry name" value="P-loop containing nucleoside triphosphate hydrolases"/>
    <property type="match status" value="1"/>
</dbReference>
<feature type="compositionally biased region" description="Gly residues" evidence="3">
    <location>
        <begin position="721"/>
        <end position="742"/>
    </location>
</feature>
<dbReference type="InterPro" id="IPR001806">
    <property type="entry name" value="Small_GTPase"/>
</dbReference>
<dbReference type="PROSITE" id="PS51419">
    <property type="entry name" value="RAB"/>
    <property type="match status" value="1"/>
</dbReference>
<dbReference type="SMART" id="SM00175">
    <property type="entry name" value="RAB"/>
    <property type="match status" value="1"/>
</dbReference>
<evidence type="ECO:0000256" key="1">
    <source>
        <dbReference type="ARBA" id="ARBA00008846"/>
    </source>
</evidence>
<dbReference type="FunFam" id="3.40.50.300:FF:000664">
    <property type="entry name" value="Uncharacterized protein, isoform B"/>
    <property type="match status" value="1"/>
</dbReference>
<gene>
    <name evidence="4" type="ORF">Fcan01_02264</name>
</gene>
<feature type="region of interest" description="Disordered" evidence="3">
    <location>
        <begin position="537"/>
        <end position="568"/>
    </location>
</feature>
<dbReference type="GO" id="GO:0003924">
    <property type="term" value="F:GTPase activity"/>
    <property type="evidence" value="ECO:0007669"/>
    <property type="project" value="InterPro"/>
</dbReference>
<dbReference type="PANTHER" id="PTHR45775">
    <property type="entry name" value="RAD, GEM/KIR FAMILY MEMBER 2, ISOFORM C"/>
    <property type="match status" value="1"/>
</dbReference>
<sequence length="852" mass="94498">MAKKKPSPLKINPEDEQLLSDNTSATSSRRSSAGGGLAYLASRRNSLSPKLLQKCELEKRQKKSTSQRRQSNFLELPVLEFGKNSPRKHRVGSLPARSYHGNHPHHHHGDSSDTDDEDDSEINVDATALMYRLRNFNIKDNRVVNEGDEVLPRNSRRFIKSNPSTRNSSRNSPISSSCCNSNNSMESIYSEISDTTSGDFFFGSEENRYRVVMLGHSGVGKSALVNQFMTSEYISTYDASLDDEFGERTISVQLDGQESELVFIDHPCSEMSPENSLATYNPHCCIIVYSITDRHSYAVAEEILRYLWQVETSSKAVILVGNKCDLERAREVQVHEGKTLATTYSAKFIETSPGLQHNVDELLVGSLKQCRLRHSFHDNQRRKQRKSLKHKRKRNIFSIHELAWELLRKLVQAEDLLIKKSKSCQNLHVLNHPPIDKKNGARGVKTSVTSPVFERGQLEASFLPTPIPEQQHGYINPGSGCLHDYVIFVMPPQKAISLEYITQIYICSLIKLWSLMFYALTKLKKYQPHPISLFKPPKTQNFLNRTSPPSPLHPLSTPPSPYSQPPPPLQNATAPINISINTIKKPVHPPVQRPSSHHTLTLFKPDITTLQPRISPNLQISNVMITPVKSFLLLLLGLGLLSLAASDTYPSGRLFGWGSSKEKEVTVSKGWGWKKPSIKGVGIYGGIRVHHKDPGGKGWGGGWGLRLQQGWGLIKEEESHGGGGGGWGHGGGGGGGGGGWGWGKQKQKGWGWGGGHGHGGGGGGGKHSGWGWGGHDDDDDGGDGWGWERALLPITPTTDFSTTSTELLPVWPSTIHHRRNYDSDDSDEEEDEEDDEESVNVSSPSFIYQPVY</sequence>
<feature type="region of interest" description="Disordered" evidence="3">
    <location>
        <begin position="155"/>
        <end position="180"/>
    </location>
</feature>
<dbReference type="OrthoDB" id="5239715at2759"/>
<feature type="compositionally biased region" description="Acidic residues" evidence="3">
    <location>
        <begin position="823"/>
        <end position="838"/>
    </location>
</feature>
<dbReference type="PANTHER" id="PTHR45775:SF6">
    <property type="entry name" value="RAD, GEM_KIR FAMILY MEMBER 2, ISOFORM C"/>
    <property type="match status" value="1"/>
</dbReference>
<reference evidence="4 5" key="1">
    <citation type="submission" date="2015-12" db="EMBL/GenBank/DDBJ databases">
        <title>The genome of Folsomia candida.</title>
        <authorList>
            <person name="Faddeeva A."/>
            <person name="Derks M.F."/>
            <person name="Anvar Y."/>
            <person name="Smit S."/>
            <person name="Van Straalen N."/>
            <person name="Roelofs D."/>
        </authorList>
    </citation>
    <scope>NUCLEOTIDE SEQUENCE [LARGE SCALE GENOMIC DNA]</scope>
    <source>
        <strain evidence="4 5">VU population</strain>
        <tissue evidence="4">Whole body</tissue>
    </source>
</reference>
<comment type="caution">
    <text evidence="4">The sequence shown here is derived from an EMBL/GenBank/DDBJ whole genome shotgun (WGS) entry which is preliminary data.</text>
</comment>
<evidence type="ECO:0000313" key="4">
    <source>
        <dbReference type="EMBL" id="OXA63578.1"/>
    </source>
</evidence>
<dbReference type="GO" id="GO:0005886">
    <property type="term" value="C:plasma membrane"/>
    <property type="evidence" value="ECO:0007669"/>
    <property type="project" value="TreeGrafter"/>
</dbReference>
<feature type="region of interest" description="Disordered" evidence="3">
    <location>
        <begin position="1"/>
        <end position="119"/>
    </location>
</feature>
<dbReference type="AlphaFoldDB" id="A0A226F297"/>
<dbReference type="InterPro" id="IPR005225">
    <property type="entry name" value="Small_GTP-bd"/>
</dbReference>
<proteinExistence type="inferred from homology"/>
<evidence type="ECO:0000256" key="2">
    <source>
        <dbReference type="ARBA" id="ARBA00022553"/>
    </source>
</evidence>
<dbReference type="STRING" id="158441.A0A226F297"/>
<accession>A0A226F297</accession>
<comment type="similarity">
    <text evidence="1">Belongs to the small GTPase superfamily. RGK family.</text>
</comment>
<dbReference type="GO" id="GO:0005246">
    <property type="term" value="F:calcium channel regulator activity"/>
    <property type="evidence" value="ECO:0007669"/>
    <property type="project" value="TreeGrafter"/>
</dbReference>
<feature type="compositionally biased region" description="Low complexity" evidence="3">
    <location>
        <begin position="161"/>
        <end position="180"/>
    </location>
</feature>
<evidence type="ECO:0000313" key="5">
    <source>
        <dbReference type="Proteomes" id="UP000198287"/>
    </source>
</evidence>
<feature type="compositionally biased region" description="Low complexity" evidence="3">
    <location>
        <begin position="23"/>
        <end position="32"/>
    </location>
</feature>
<dbReference type="PROSITE" id="PS51421">
    <property type="entry name" value="RAS"/>
    <property type="match status" value="1"/>
</dbReference>
<dbReference type="Pfam" id="PF00071">
    <property type="entry name" value="Ras"/>
    <property type="match status" value="1"/>
</dbReference>
<feature type="compositionally biased region" description="Low complexity" evidence="3">
    <location>
        <begin position="795"/>
        <end position="805"/>
    </location>
</feature>
<feature type="compositionally biased region" description="Pro residues" evidence="3">
    <location>
        <begin position="548"/>
        <end position="568"/>
    </location>
</feature>
<dbReference type="InterPro" id="IPR027417">
    <property type="entry name" value="P-loop_NTPase"/>
</dbReference>
<protein>
    <submittedName>
        <fullName evidence="4">GTP-binding protein GEM</fullName>
    </submittedName>
</protein>
<keyword evidence="2" id="KW-0597">Phosphoprotein</keyword>